<dbReference type="GO" id="GO:0071945">
    <property type="term" value="P:regulation of bacterial-type flagellum-dependent cell motility by regulation of motor speed"/>
    <property type="evidence" value="ECO:0007669"/>
    <property type="project" value="UniProtKB-UniRule"/>
</dbReference>
<dbReference type="Pfam" id="PF07238">
    <property type="entry name" value="PilZ"/>
    <property type="match status" value="1"/>
</dbReference>
<reference evidence="7 8" key="1">
    <citation type="submission" date="2015-10" db="EMBL/GenBank/DDBJ databases">
        <title>Genome sequencing and analysis of members of genus Stenotrophomonas.</title>
        <authorList>
            <person name="Patil P.P."/>
            <person name="Midha S."/>
            <person name="Patil P.B."/>
        </authorList>
    </citation>
    <scope>NUCLEOTIDE SEQUENCE [LARGE SCALE GENOMIC DNA]</scope>
    <source>
        <strain evidence="7 8">JCM 9942</strain>
    </source>
</reference>
<evidence type="ECO:0000313" key="7">
    <source>
        <dbReference type="EMBL" id="KRG39425.1"/>
    </source>
</evidence>
<comment type="similarity">
    <text evidence="4">Belongs to the YcgR family.</text>
</comment>
<evidence type="ECO:0000256" key="1">
    <source>
        <dbReference type="ARBA" id="ARBA00022636"/>
    </source>
</evidence>
<proteinExistence type="inferred from homology"/>
<dbReference type="HAMAP" id="MF_01457">
    <property type="entry name" value="YcgR"/>
    <property type="match status" value="1"/>
</dbReference>
<protein>
    <recommendedName>
        <fullName evidence="4">Flagellar brake protein YcgR</fullName>
    </recommendedName>
    <alternativeName>
        <fullName evidence="4">Cyclic di-GMP binding protein YcgR</fullName>
    </alternativeName>
</protein>
<keyword evidence="1 4" id="KW-0973">c-di-GMP</keyword>
<dbReference type="GO" id="GO:0009425">
    <property type="term" value="C:bacterial-type flagellum basal body"/>
    <property type="evidence" value="ECO:0007669"/>
    <property type="project" value="UniProtKB-SubCell"/>
</dbReference>
<evidence type="ECO:0000313" key="8">
    <source>
        <dbReference type="Proteomes" id="UP000050836"/>
    </source>
</evidence>
<organism evidence="7 8">
    <name type="scientific">Stenotrophomonas pictorum JCM 9942</name>
    <dbReference type="NCBI Taxonomy" id="1236960"/>
    <lineage>
        <taxon>Bacteria</taxon>
        <taxon>Pseudomonadati</taxon>
        <taxon>Pseudomonadota</taxon>
        <taxon>Gammaproteobacteria</taxon>
        <taxon>Lysobacterales</taxon>
        <taxon>Lysobacteraceae</taxon>
        <taxon>Stenotrophomonas</taxon>
    </lineage>
</organism>
<feature type="domain" description="Type III secretion system flagellar brake protein YcgR PilZN" evidence="6">
    <location>
        <begin position="24"/>
        <end position="126"/>
    </location>
</feature>
<keyword evidence="8" id="KW-1185">Reference proteome</keyword>
<keyword evidence="2 4" id="KW-0547">Nucleotide-binding</keyword>
<comment type="subcellular location">
    <subcellularLocation>
        <location evidence="4">Bacterial flagellum basal body</location>
    </subcellularLocation>
</comment>
<gene>
    <name evidence="4" type="primary">ycgR</name>
    <name evidence="7" type="ORF">ARC78_01525</name>
</gene>
<dbReference type="Gene3D" id="2.30.110.10">
    <property type="entry name" value="Electron Transport, Fmn-binding Protein, Chain A"/>
    <property type="match status" value="1"/>
</dbReference>
<dbReference type="AlphaFoldDB" id="A0A0R0ADA6"/>
<dbReference type="InterPro" id="IPR009875">
    <property type="entry name" value="PilZ_domain"/>
</dbReference>
<comment type="caution">
    <text evidence="7">The sequence shown here is derived from an EMBL/GenBank/DDBJ whole genome shotgun (WGS) entry which is preliminary data.</text>
</comment>
<dbReference type="SUPFAM" id="SSF141371">
    <property type="entry name" value="PilZ domain-like"/>
    <property type="match status" value="1"/>
</dbReference>
<dbReference type="GO" id="GO:0035438">
    <property type="term" value="F:cyclic-di-GMP binding"/>
    <property type="evidence" value="ECO:0007669"/>
    <property type="project" value="UniProtKB-UniRule"/>
</dbReference>
<evidence type="ECO:0000256" key="4">
    <source>
        <dbReference type="HAMAP-Rule" id="MF_01457"/>
    </source>
</evidence>
<dbReference type="InterPro" id="IPR009926">
    <property type="entry name" value="T3SS_YcgR_PilZN"/>
</dbReference>
<evidence type="ECO:0000256" key="2">
    <source>
        <dbReference type="ARBA" id="ARBA00022741"/>
    </source>
</evidence>
<comment type="function">
    <text evidence="4">Acts as a flagellar brake, regulating swimming and swarming in a bis-(3'-5') cyclic diguanylic acid (c-di-GMP)-dependent manner. Binds 1 c-di-GMP dimer per subunit. Increasing levels of c-di-GMP lead to decreased motility.</text>
</comment>
<dbReference type="InterPro" id="IPR023787">
    <property type="entry name" value="T3SS_YcgR"/>
</dbReference>
<evidence type="ECO:0000259" key="6">
    <source>
        <dbReference type="Pfam" id="PF07317"/>
    </source>
</evidence>
<sequence>MSELVQTTASTPSFDGNLYADDKYIVRNPRQIQLLLQALIDQRATVTAHPEGRENGFPTAVLELDGDTLLLDGSPLAAVNRDAANAGYLLCFALVDKVTVRFRLPQLERIEEHGRTAFRVEVPDEIHHLQRRDFYRLETPIGDSPHCTLPITGDEEPRAWRVVDISAGGIALLFPADTVPLQLQQRYRGCELRLPDTPPIPVTLIVCNQRLQKQPNGSEQLRVGLRFDDLPRGADAMIQRYIFRVDRERKARLNGDF</sequence>
<feature type="domain" description="PilZ" evidence="5">
    <location>
        <begin position="130"/>
        <end position="244"/>
    </location>
</feature>
<dbReference type="Proteomes" id="UP000050836">
    <property type="component" value="Unassembled WGS sequence"/>
</dbReference>
<evidence type="ECO:0000256" key="3">
    <source>
        <dbReference type="ARBA" id="ARBA00023143"/>
    </source>
</evidence>
<accession>A0A0R0ADA6</accession>
<dbReference type="GO" id="GO:0071973">
    <property type="term" value="P:bacterial-type flagellum-dependent cell motility"/>
    <property type="evidence" value="ECO:0007669"/>
    <property type="project" value="UniProtKB-UniRule"/>
</dbReference>
<dbReference type="RefSeq" id="WP_054656747.1">
    <property type="nucleotide sequence ID" value="NZ_BAZI01000001.1"/>
</dbReference>
<evidence type="ECO:0000259" key="5">
    <source>
        <dbReference type="Pfam" id="PF07238"/>
    </source>
</evidence>
<dbReference type="Pfam" id="PF07317">
    <property type="entry name" value="PilZN"/>
    <property type="match status" value="1"/>
</dbReference>
<dbReference type="InterPro" id="IPR012349">
    <property type="entry name" value="Split_barrel_FMN-bd"/>
</dbReference>
<dbReference type="EMBL" id="LLXS01000045">
    <property type="protein sequence ID" value="KRG39425.1"/>
    <property type="molecule type" value="Genomic_DNA"/>
</dbReference>
<name>A0A0R0ADA6_9GAMM</name>
<keyword evidence="3 4" id="KW-0975">Bacterial flagellum</keyword>
<comment type="subunit">
    <text evidence="4">Monomer. Interacts with the flagellar basal bodies.</text>
</comment>
<dbReference type="Gene3D" id="2.40.10.220">
    <property type="entry name" value="predicted glycosyltransferase like domains"/>
    <property type="match status" value="1"/>
</dbReference>
<dbReference type="OrthoDB" id="5572581at2"/>